<dbReference type="EMBL" id="QEOB01000015">
    <property type="protein sequence ID" value="PVX76974.1"/>
    <property type="molecule type" value="Genomic_DNA"/>
</dbReference>
<keyword evidence="5" id="KW-0812">Transmembrane</keyword>
<evidence type="ECO:0000256" key="4">
    <source>
        <dbReference type="ARBA" id="ARBA00022452"/>
    </source>
</evidence>
<keyword evidence="7" id="KW-0406">Ion transport</keyword>
<evidence type="ECO:0000259" key="12">
    <source>
        <dbReference type="Pfam" id="PF13609"/>
    </source>
</evidence>
<evidence type="ECO:0000256" key="7">
    <source>
        <dbReference type="ARBA" id="ARBA00023065"/>
    </source>
</evidence>
<reference evidence="13 14" key="1">
    <citation type="submission" date="2018-05" db="EMBL/GenBank/DDBJ databases">
        <title>Genomic Encyclopedia of Type Strains, Phase IV (KMG-V): Genome sequencing to study the core and pangenomes of soil and plant-associated prokaryotes.</title>
        <authorList>
            <person name="Whitman W."/>
        </authorList>
    </citation>
    <scope>NUCLEOTIDE SEQUENCE [LARGE SCALE GENOMIC DNA]</scope>
    <source>
        <strain evidence="13 14">SCZa-39</strain>
    </source>
</reference>
<protein>
    <submittedName>
        <fullName evidence="13">Porin</fullName>
    </submittedName>
</protein>
<feature type="signal peptide" evidence="11">
    <location>
        <begin position="1"/>
        <end position="23"/>
    </location>
</feature>
<dbReference type="PRINTS" id="PR00184">
    <property type="entry name" value="NEISSPPORIN"/>
</dbReference>
<feature type="domain" description="Porin" evidence="12">
    <location>
        <begin position="11"/>
        <end position="347"/>
    </location>
</feature>
<comment type="subcellular location">
    <subcellularLocation>
        <location evidence="1">Cell outer membrane</location>
        <topology evidence="1">Multi-pass membrane protein</topology>
    </subcellularLocation>
</comment>
<evidence type="ECO:0000256" key="9">
    <source>
        <dbReference type="ARBA" id="ARBA00023136"/>
    </source>
</evidence>
<dbReference type="Pfam" id="PF13609">
    <property type="entry name" value="Porin_4"/>
    <property type="match status" value="1"/>
</dbReference>
<keyword evidence="14" id="KW-1185">Reference proteome</keyword>
<keyword evidence="3" id="KW-0813">Transport</keyword>
<keyword evidence="4" id="KW-1134">Transmembrane beta strand</keyword>
<comment type="caution">
    <text evidence="13">The sequence shown here is derived from an EMBL/GenBank/DDBJ whole genome shotgun (WGS) entry which is preliminary data.</text>
</comment>
<dbReference type="PANTHER" id="PTHR34501:SF9">
    <property type="entry name" value="MAJOR OUTER MEMBRANE PROTEIN P.IA"/>
    <property type="match status" value="1"/>
</dbReference>
<evidence type="ECO:0000256" key="11">
    <source>
        <dbReference type="SAM" id="SignalP"/>
    </source>
</evidence>
<keyword evidence="8" id="KW-0626">Porin</keyword>
<evidence type="ECO:0000313" key="14">
    <source>
        <dbReference type="Proteomes" id="UP000245712"/>
    </source>
</evidence>
<dbReference type="Gene3D" id="2.40.160.10">
    <property type="entry name" value="Porin"/>
    <property type="match status" value="1"/>
</dbReference>
<organism evidence="13 14">
    <name type="scientific">Paraburkholderia unamae</name>
    <dbReference type="NCBI Taxonomy" id="219649"/>
    <lineage>
        <taxon>Bacteria</taxon>
        <taxon>Pseudomonadati</taxon>
        <taxon>Pseudomonadota</taxon>
        <taxon>Betaproteobacteria</taxon>
        <taxon>Burkholderiales</taxon>
        <taxon>Burkholderiaceae</taxon>
        <taxon>Paraburkholderia</taxon>
    </lineage>
</organism>
<dbReference type="SUPFAM" id="SSF56935">
    <property type="entry name" value="Porins"/>
    <property type="match status" value="1"/>
</dbReference>
<evidence type="ECO:0000256" key="6">
    <source>
        <dbReference type="ARBA" id="ARBA00022729"/>
    </source>
</evidence>
<name>A0ABX5KF26_9BURK</name>
<feature type="chain" id="PRO_5045933441" evidence="11">
    <location>
        <begin position="24"/>
        <end position="390"/>
    </location>
</feature>
<dbReference type="InterPro" id="IPR023614">
    <property type="entry name" value="Porin_dom_sf"/>
</dbReference>
<keyword evidence="9" id="KW-0472">Membrane</keyword>
<sequence length="390" mass="40888">MLKKFALAGGVAVSALGAQAAHAQGSMILYGIIDEGLTYTSNQKGSSAVQLQSGKLGGSRWGVKGEEALGNGLSALFNLENGFNATNGTNSAGRMFARTAIVGLSQKGMGTVTFGRQTDSLADIVAPFFGSGYWTPATHIGDNDDMNWYFRVNNSVKLTTETISGFKFSSIYGFSNQAGAFANNREWSAAASYANGPLSFGAGYMLMNHPNSTSNTSGALGGASSSNGDDYGTAFFYGLDGGVARQQVVGTGVGYVVGAAQFGLGYSNVQLDYNDGAQRKLNNLDANLRYRVSAPLSLIADYTFTFGTADHVAGSSEHLKPRWHQLTLGVDYAMSKRTEFYASAEYQLAAGDASIAVGSTLQKFAYIQSSGGPSSSPSQVAVSVGIRHKF</sequence>
<dbReference type="Proteomes" id="UP000245712">
    <property type="component" value="Unassembled WGS sequence"/>
</dbReference>
<keyword evidence="10" id="KW-0998">Cell outer membrane</keyword>
<dbReference type="CDD" id="cd00342">
    <property type="entry name" value="gram_neg_porins"/>
    <property type="match status" value="1"/>
</dbReference>
<evidence type="ECO:0000256" key="8">
    <source>
        <dbReference type="ARBA" id="ARBA00023114"/>
    </source>
</evidence>
<keyword evidence="6 11" id="KW-0732">Signal</keyword>
<accession>A0ABX5KF26</accession>
<evidence type="ECO:0000256" key="10">
    <source>
        <dbReference type="ARBA" id="ARBA00023237"/>
    </source>
</evidence>
<dbReference type="RefSeq" id="WP_116612972.1">
    <property type="nucleotide sequence ID" value="NZ_QEOB01000015.1"/>
</dbReference>
<proteinExistence type="predicted"/>
<evidence type="ECO:0000256" key="2">
    <source>
        <dbReference type="ARBA" id="ARBA00011233"/>
    </source>
</evidence>
<dbReference type="InterPro" id="IPR050298">
    <property type="entry name" value="Gram-neg_bact_OMP"/>
</dbReference>
<evidence type="ECO:0000256" key="5">
    <source>
        <dbReference type="ARBA" id="ARBA00022692"/>
    </source>
</evidence>
<gene>
    <name evidence="13" type="ORF">C7402_11533</name>
</gene>
<dbReference type="InterPro" id="IPR002299">
    <property type="entry name" value="Porin_Neis"/>
</dbReference>
<dbReference type="PANTHER" id="PTHR34501">
    <property type="entry name" value="PROTEIN YDDL-RELATED"/>
    <property type="match status" value="1"/>
</dbReference>
<evidence type="ECO:0000313" key="13">
    <source>
        <dbReference type="EMBL" id="PVX76974.1"/>
    </source>
</evidence>
<dbReference type="InterPro" id="IPR033900">
    <property type="entry name" value="Gram_neg_porin_domain"/>
</dbReference>
<evidence type="ECO:0000256" key="3">
    <source>
        <dbReference type="ARBA" id="ARBA00022448"/>
    </source>
</evidence>
<evidence type="ECO:0000256" key="1">
    <source>
        <dbReference type="ARBA" id="ARBA00004571"/>
    </source>
</evidence>
<comment type="subunit">
    <text evidence="2">Homotrimer.</text>
</comment>